<dbReference type="InterPro" id="IPR020013">
    <property type="entry name" value="Flagellar_FlgE/F/G"/>
</dbReference>
<accession>A0A4P9VMT9</accession>
<name>A0A4P9VMT9_9GAMM</name>
<dbReference type="GO" id="GO:0009425">
    <property type="term" value="C:bacterial-type flagellum basal body"/>
    <property type="evidence" value="ECO:0007669"/>
    <property type="project" value="UniProtKB-SubCell"/>
</dbReference>
<gene>
    <name evidence="10" type="ORF">B9G39_07200</name>
</gene>
<keyword evidence="11" id="KW-1185">Reference proteome</keyword>
<dbReference type="PANTHER" id="PTHR30435:SF1">
    <property type="entry name" value="FLAGELLAR HOOK PROTEIN FLGE"/>
    <property type="match status" value="1"/>
</dbReference>
<dbReference type="InterPro" id="IPR019776">
    <property type="entry name" value="Flagellar_basal_body_rod_CS"/>
</dbReference>
<keyword evidence="4 5" id="KW-0975">Bacterial flagellum</keyword>
<dbReference type="InterPro" id="IPR001444">
    <property type="entry name" value="Flag_bb_rod_N"/>
</dbReference>
<dbReference type="InterPro" id="IPR053967">
    <property type="entry name" value="LlgE_F_G-like_D1"/>
</dbReference>
<keyword evidence="10" id="KW-0966">Cell projection</keyword>
<dbReference type="GO" id="GO:0009424">
    <property type="term" value="C:bacterial-type flagellum hook"/>
    <property type="evidence" value="ECO:0007669"/>
    <property type="project" value="TreeGrafter"/>
</dbReference>
<dbReference type="AlphaFoldDB" id="A0A4P9VMT9"/>
<evidence type="ECO:0000256" key="3">
    <source>
        <dbReference type="ARBA" id="ARBA00019015"/>
    </source>
</evidence>
<dbReference type="PANTHER" id="PTHR30435">
    <property type="entry name" value="FLAGELLAR PROTEIN"/>
    <property type="match status" value="1"/>
</dbReference>
<evidence type="ECO:0000259" key="6">
    <source>
        <dbReference type="Pfam" id="PF00460"/>
    </source>
</evidence>
<dbReference type="RefSeq" id="WP_094786603.1">
    <property type="nucleotide sequence ID" value="NZ_NDXW01000001.1"/>
</dbReference>
<dbReference type="InterPro" id="IPR011491">
    <property type="entry name" value="FlgE_D2"/>
</dbReference>
<dbReference type="GO" id="GO:0071978">
    <property type="term" value="P:bacterial-type flagellum-dependent swarming motility"/>
    <property type="evidence" value="ECO:0007669"/>
    <property type="project" value="TreeGrafter"/>
</dbReference>
<dbReference type="NCBIfam" id="TIGR03506">
    <property type="entry name" value="FlgEFG_subfam"/>
    <property type="match status" value="2"/>
</dbReference>
<sequence>MAFNTGLSGLKAASTDLDVIGNNIANSATIGFKASRAEFHDVYAREILGGSSRSPGNGVLVQTIAQQFNQGNIKPTERNLDLAIDGTGFFIMRDNTGQTYTRQGIIGIDKNGNLINNRGAFLQGFAADRQGNIIPGILSDLQVGDQFQDPRQTSNIDISFNVDSREAVLERRGSTSAANGAIIGNAQAGTVNGYTAGSLDIQDISTTPATTISTVAIPSAANRSARAIAAELSNLSQVITASASTRVKIDVSTLPYGGAAPAGASITINGQAVSLASVNDASELATAIANLTDISASFVAPSEIRVFNNLGDDISVAISSTGTNVSVQGATGTTFTNAGAAVVVADGGAATVGGEVDFQVEESFQLVTPTAPATASNIFNFPLAYVPFIENSFDPIDPDTYNHATQVEVFDSLGNSHNATLYYVKERASTVNPNVSEWSLYVQVDGQDVGDPVVPGGAATRARYSVQFDREGNLIDPPPSIVITNWTPLDADGNPITALGPINTSAGGDVLPLPDPPTSSNFVIDIENSTQFGNAFAVDSLTQNGFAVGNITELDVDDEGIVFARYSNGQTSLLGQVALANFANNQGLTPIGNTSWAQSFASGEPVIGSPQAGVFGGIRSGTLEEANVDIAEQLVNLIIAQRNYQANAKTIETEDAITQTIINLR</sequence>
<evidence type="ECO:0000313" key="10">
    <source>
        <dbReference type="EMBL" id="RDH43242.1"/>
    </source>
</evidence>
<evidence type="ECO:0000256" key="4">
    <source>
        <dbReference type="ARBA" id="ARBA00023143"/>
    </source>
</evidence>
<protein>
    <recommendedName>
        <fullName evidence="3 5">Flagellar hook protein FlgE</fullName>
    </recommendedName>
</protein>
<feature type="domain" description="Flagellar basal body rod protein N-terminal" evidence="6">
    <location>
        <begin position="3"/>
        <end position="33"/>
    </location>
</feature>
<dbReference type="SUPFAM" id="SSF117143">
    <property type="entry name" value="Flagellar hook protein flgE"/>
    <property type="match status" value="1"/>
</dbReference>
<dbReference type="InterPro" id="IPR010930">
    <property type="entry name" value="Flg_bb/hook_C_dom"/>
</dbReference>
<comment type="function">
    <text evidence="5">A flexible structure which links the flagellar filament to the drive apparatus in the basal body.</text>
</comment>
<evidence type="ECO:0000259" key="7">
    <source>
        <dbReference type="Pfam" id="PF06429"/>
    </source>
</evidence>
<feature type="domain" description="Flagellar hook protein FlgE/F/G-like D1" evidence="9">
    <location>
        <begin position="83"/>
        <end position="146"/>
    </location>
</feature>
<dbReference type="GO" id="GO:0005829">
    <property type="term" value="C:cytosol"/>
    <property type="evidence" value="ECO:0007669"/>
    <property type="project" value="TreeGrafter"/>
</dbReference>
<feature type="domain" description="Flagellar hook protein FlgE D2" evidence="8">
    <location>
        <begin position="389"/>
        <end position="546"/>
    </location>
</feature>
<dbReference type="Pfam" id="PF06429">
    <property type="entry name" value="Flg_bbr_C"/>
    <property type="match status" value="1"/>
</dbReference>
<evidence type="ECO:0000313" key="11">
    <source>
        <dbReference type="Proteomes" id="UP000257039"/>
    </source>
</evidence>
<dbReference type="Gene3D" id="2.60.98.20">
    <property type="entry name" value="Flagellar hook protein FlgE"/>
    <property type="match status" value="1"/>
</dbReference>
<evidence type="ECO:0000256" key="2">
    <source>
        <dbReference type="ARBA" id="ARBA00009677"/>
    </source>
</evidence>
<dbReference type="InterPro" id="IPR037058">
    <property type="entry name" value="Falgellar_hook_FlgE_sf"/>
</dbReference>
<dbReference type="EMBL" id="NDXW01000001">
    <property type="protein sequence ID" value="RDH43242.1"/>
    <property type="molecule type" value="Genomic_DNA"/>
</dbReference>
<evidence type="ECO:0000259" key="9">
    <source>
        <dbReference type="Pfam" id="PF22692"/>
    </source>
</evidence>
<keyword evidence="10" id="KW-0969">Cilium</keyword>
<comment type="subcellular location">
    <subcellularLocation>
        <location evidence="1 5">Bacterial flagellum basal body</location>
    </subcellularLocation>
</comment>
<dbReference type="Proteomes" id="UP000257039">
    <property type="component" value="Unassembled WGS sequence"/>
</dbReference>
<dbReference type="Pfam" id="PF22692">
    <property type="entry name" value="LlgE_F_G_D1"/>
    <property type="match status" value="1"/>
</dbReference>
<organism evidence="10 11">
    <name type="scientific">Zooshikella ganghwensis</name>
    <dbReference type="NCBI Taxonomy" id="202772"/>
    <lineage>
        <taxon>Bacteria</taxon>
        <taxon>Pseudomonadati</taxon>
        <taxon>Pseudomonadota</taxon>
        <taxon>Gammaproteobacteria</taxon>
        <taxon>Oceanospirillales</taxon>
        <taxon>Zooshikellaceae</taxon>
        <taxon>Zooshikella</taxon>
    </lineage>
</organism>
<dbReference type="InterPro" id="IPR037925">
    <property type="entry name" value="FlgE/F/G-like"/>
</dbReference>
<comment type="caution">
    <text evidence="10">The sequence shown here is derived from an EMBL/GenBank/DDBJ whole genome shotgun (WGS) entry which is preliminary data.</text>
</comment>
<feature type="domain" description="Flagellar basal-body/hook protein C-terminal" evidence="7">
    <location>
        <begin position="620"/>
        <end position="664"/>
    </location>
</feature>
<dbReference type="Pfam" id="PF00460">
    <property type="entry name" value="Flg_bb_rod"/>
    <property type="match status" value="1"/>
</dbReference>
<proteinExistence type="inferred from homology"/>
<evidence type="ECO:0000259" key="8">
    <source>
        <dbReference type="Pfam" id="PF07559"/>
    </source>
</evidence>
<evidence type="ECO:0000256" key="1">
    <source>
        <dbReference type="ARBA" id="ARBA00004117"/>
    </source>
</evidence>
<evidence type="ECO:0000256" key="5">
    <source>
        <dbReference type="RuleBase" id="RU362116"/>
    </source>
</evidence>
<dbReference type="PROSITE" id="PS00588">
    <property type="entry name" value="FLAGELLA_BB_ROD"/>
    <property type="match status" value="1"/>
</dbReference>
<reference evidence="10 11" key="1">
    <citation type="submission" date="2017-04" db="EMBL/GenBank/DDBJ databases">
        <title>Draft genome sequence of Zooshikella ganghwensis VG4 isolated from Red Sea sediments.</title>
        <authorList>
            <person name="Rehman Z."/>
            <person name="Alam I."/>
            <person name="Kamau A."/>
            <person name="Bajic V."/>
            <person name="Leiknes T."/>
        </authorList>
    </citation>
    <scope>NUCLEOTIDE SEQUENCE [LARGE SCALE GENOMIC DNA]</scope>
    <source>
        <strain evidence="10 11">VG4</strain>
    </source>
</reference>
<dbReference type="Pfam" id="PF07559">
    <property type="entry name" value="FlgE_D2"/>
    <property type="match status" value="1"/>
</dbReference>
<keyword evidence="10" id="KW-0282">Flagellum</keyword>
<comment type="similarity">
    <text evidence="2 5">Belongs to the flagella basal body rod proteins family.</text>
</comment>